<reference evidence="1 2" key="1">
    <citation type="submission" date="2024-07" db="EMBL/GenBank/DDBJ databases">
        <title>Chromosome-level genome assembly of the water stick insect Ranatra chinensis (Heteroptera: Nepidae).</title>
        <authorList>
            <person name="Liu X."/>
        </authorList>
    </citation>
    <scope>NUCLEOTIDE SEQUENCE [LARGE SCALE GENOMIC DNA]</scope>
    <source>
        <strain evidence="1">Cailab_2021Rc</strain>
        <tissue evidence="1">Muscle</tissue>
    </source>
</reference>
<evidence type="ECO:0000313" key="1">
    <source>
        <dbReference type="EMBL" id="KAL1132188.1"/>
    </source>
</evidence>
<protein>
    <submittedName>
        <fullName evidence="1">Uncharacterized protein</fullName>
    </submittedName>
</protein>
<accession>A0ABD0Z7V6</accession>
<proteinExistence type="predicted"/>
<dbReference type="EMBL" id="JBFDAA010000005">
    <property type="protein sequence ID" value="KAL1132188.1"/>
    <property type="molecule type" value="Genomic_DNA"/>
</dbReference>
<evidence type="ECO:0000313" key="2">
    <source>
        <dbReference type="Proteomes" id="UP001558652"/>
    </source>
</evidence>
<dbReference type="AlphaFoldDB" id="A0ABD0Z7V6"/>
<keyword evidence="2" id="KW-1185">Reference proteome</keyword>
<organism evidence="1 2">
    <name type="scientific">Ranatra chinensis</name>
    <dbReference type="NCBI Taxonomy" id="642074"/>
    <lineage>
        <taxon>Eukaryota</taxon>
        <taxon>Metazoa</taxon>
        <taxon>Ecdysozoa</taxon>
        <taxon>Arthropoda</taxon>
        <taxon>Hexapoda</taxon>
        <taxon>Insecta</taxon>
        <taxon>Pterygota</taxon>
        <taxon>Neoptera</taxon>
        <taxon>Paraneoptera</taxon>
        <taxon>Hemiptera</taxon>
        <taxon>Heteroptera</taxon>
        <taxon>Panheteroptera</taxon>
        <taxon>Nepomorpha</taxon>
        <taxon>Nepidae</taxon>
        <taxon>Ranatrinae</taxon>
        <taxon>Ranatra</taxon>
    </lineage>
</organism>
<gene>
    <name evidence="1" type="ORF">AAG570_010145</name>
</gene>
<name>A0ABD0Z7V6_9HEMI</name>
<comment type="caution">
    <text evidence="1">The sequence shown here is derived from an EMBL/GenBank/DDBJ whole genome shotgun (WGS) entry which is preliminary data.</text>
</comment>
<sequence>MASKRRNMFYPNKKQETAEIDTWRPRVETLKVFRRKSDRGQWSLRGVRWSEGPGVFGGADDFEIEDSASFAKYRRYALKSGIGSRVGGNGGWLTLLLRNMPLGPMTLWDGITRLGPLATPTDGLQECGAYEVEAVVEEVDTEEEADTEDPAR</sequence>
<dbReference type="Proteomes" id="UP001558652">
    <property type="component" value="Unassembled WGS sequence"/>
</dbReference>